<name>A0A5B6UV95_9ROSI</name>
<evidence type="ECO:0000313" key="1">
    <source>
        <dbReference type="EMBL" id="KAA3461208.1"/>
    </source>
</evidence>
<accession>A0A5B6UV95</accession>
<sequence>MRLKKLRGNPRKLYKNSTQTYSLARFSGTKIPKGESCNNPFLVKSKQWFRDQKSKYEDMIV</sequence>
<organism evidence="1 2">
    <name type="scientific">Gossypium australe</name>
    <dbReference type="NCBI Taxonomy" id="47621"/>
    <lineage>
        <taxon>Eukaryota</taxon>
        <taxon>Viridiplantae</taxon>
        <taxon>Streptophyta</taxon>
        <taxon>Embryophyta</taxon>
        <taxon>Tracheophyta</taxon>
        <taxon>Spermatophyta</taxon>
        <taxon>Magnoliopsida</taxon>
        <taxon>eudicotyledons</taxon>
        <taxon>Gunneridae</taxon>
        <taxon>Pentapetalae</taxon>
        <taxon>rosids</taxon>
        <taxon>malvids</taxon>
        <taxon>Malvales</taxon>
        <taxon>Malvaceae</taxon>
        <taxon>Malvoideae</taxon>
        <taxon>Gossypium</taxon>
    </lineage>
</organism>
<dbReference type="Proteomes" id="UP000325315">
    <property type="component" value="Unassembled WGS sequence"/>
</dbReference>
<reference evidence="2" key="1">
    <citation type="journal article" date="2019" name="Plant Biotechnol. J.">
        <title>Genome sequencing of the Australian wild diploid species Gossypium australe highlights disease resistance and delayed gland morphogenesis.</title>
        <authorList>
            <person name="Cai Y."/>
            <person name="Cai X."/>
            <person name="Wang Q."/>
            <person name="Wang P."/>
            <person name="Zhang Y."/>
            <person name="Cai C."/>
            <person name="Xu Y."/>
            <person name="Wang K."/>
            <person name="Zhou Z."/>
            <person name="Wang C."/>
            <person name="Geng S."/>
            <person name="Li B."/>
            <person name="Dong Q."/>
            <person name="Hou Y."/>
            <person name="Wang H."/>
            <person name="Ai P."/>
            <person name="Liu Z."/>
            <person name="Yi F."/>
            <person name="Sun M."/>
            <person name="An G."/>
            <person name="Cheng J."/>
            <person name="Zhang Y."/>
            <person name="Shi Q."/>
            <person name="Xie Y."/>
            <person name="Shi X."/>
            <person name="Chang Y."/>
            <person name="Huang F."/>
            <person name="Chen Y."/>
            <person name="Hong S."/>
            <person name="Mi L."/>
            <person name="Sun Q."/>
            <person name="Zhang L."/>
            <person name="Zhou B."/>
            <person name="Peng R."/>
            <person name="Zhang X."/>
            <person name="Liu F."/>
        </authorList>
    </citation>
    <scope>NUCLEOTIDE SEQUENCE [LARGE SCALE GENOMIC DNA]</scope>
    <source>
        <strain evidence="2">cv. PA1801</strain>
    </source>
</reference>
<comment type="caution">
    <text evidence="1">The sequence shown here is derived from an EMBL/GenBank/DDBJ whole genome shotgun (WGS) entry which is preliminary data.</text>
</comment>
<protein>
    <submittedName>
        <fullName evidence="1">Uncharacterized protein</fullName>
    </submittedName>
</protein>
<keyword evidence="2" id="KW-1185">Reference proteome</keyword>
<dbReference type="AlphaFoldDB" id="A0A5B6UV95"/>
<proteinExistence type="predicted"/>
<gene>
    <name evidence="1" type="ORF">EPI10_027796</name>
</gene>
<dbReference type="EMBL" id="SMMG02000009">
    <property type="protein sequence ID" value="KAA3461208.1"/>
    <property type="molecule type" value="Genomic_DNA"/>
</dbReference>
<evidence type="ECO:0000313" key="2">
    <source>
        <dbReference type="Proteomes" id="UP000325315"/>
    </source>
</evidence>